<dbReference type="AlphaFoldDB" id="A0A9X2XPI4"/>
<keyword evidence="1" id="KW-0472">Membrane</keyword>
<dbReference type="PROSITE" id="PS51257">
    <property type="entry name" value="PROKAR_LIPOPROTEIN"/>
    <property type="match status" value="1"/>
</dbReference>
<keyword evidence="1" id="KW-1133">Transmembrane helix</keyword>
<reference evidence="2" key="2">
    <citation type="submission" date="2023-04" db="EMBL/GenBank/DDBJ databases">
        <title>Paracnuella aquatica gen. nov., sp. nov., a member of the family Chitinophagaceae isolated from a hot spring.</title>
        <authorList>
            <person name="Wang C."/>
        </authorList>
    </citation>
    <scope>NUCLEOTIDE SEQUENCE</scope>
    <source>
        <strain evidence="2">LB-8</strain>
    </source>
</reference>
<comment type="caution">
    <text evidence="2">The sequence shown here is derived from an EMBL/GenBank/DDBJ whole genome shotgun (WGS) entry which is preliminary data.</text>
</comment>
<dbReference type="RefSeq" id="WP_279298852.1">
    <property type="nucleotide sequence ID" value="NZ_JAOTIF010000020.1"/>
</dbReference>
<keyword evidence="1" id="KW-0812">Transmembrane</keyword>
<reference evidence="2" key="1">
    <citation type="submission" date="2022-09" db="EMBL/GenBank/DDBJ databases">
        <authorList>
            <person name="Yuan C."/>
            <person name="Ke Z."/>
        </authorList>
    </citation>
    <scope>NUCLEOTIDE SEQUENCE</scope>
    <source>
        <strain evidence="2">LB-8</strain>
    </source>
</reference>
<gene>
    <name evidence="2" type="ORF">OCK74_19985</name>
</gene>
<dbReference type="EMBL" id="JAOTIF010000020">
    <property type="protein sequence ID" value="MCU7551413.1"/>
    <property type="molecule type" value="Genomic_DNA"/>
</dbReference>
<keyword evidence="3" id="KW-1185">Reference proteome</keyword>
<dbReference type="Proteomes" id="UP001155483">
    <property type="component" value="Unassembled WGS sequence"/>
</dbReference>
<sequence length="217" mass="24968">MASQKGILLWAVLGIIAVSCNSRKECDIDIEKQFAGLTIGHIDTMQIGTASVDCYKKITEYAMGMFQDTVKENHFKGEVLLARLSAHLSEEVKNDNLDTGDEEVRQLFRVYEKYQFYIYQPKVPDFLKLAHHACEGNYEYIYSRFKTKWYFIPSIVIVAAYLIFSVANLFGFVYWKYRKLCNVLFLVLVGVVLAAGILFNKTCDQYVTQDSFFGIHL</sequence>
<evidence type="ECO:0000313" key="2">
    <source>
        <dbReference type="EMBL" id="MCU7551413.1"/>
    </source>
</evidence>
<evidence type="ECO:0000313" key="3">
    <source>
        <dbReference type="Proteomes" id="UP001155483"/>
    </source>
</evidence>
<evidence type="ECO:0000256" key="1">
    <source>
        <dbReference type="SAM" id="Phobius"/>
    </source>
</evidence>
<organism evidence="2 3">
    <name type="scientific">Paraflavisolibacter caeni</name>
    <dbReference type="NCBI Taxonomy" id="2982496"/>
    <lineage>
        <taxon>Bacteria</taxon>
        <taxon>Pseudomonadati</taxon>
        <taxon>Bacteroidota</taxon>
        <taxon>Chitinophagia</taxon>
        <taxon>Chitinophagales</taxon>
        <taxon>Chitinophagaceae</taxon>
        <taxon>Paraflavisolibacter</taxon>
    </lineage>
</organism>
<feature type="transmembrane region" description="Helical" evidence="1">
    <location>
        <begin position="149"/>
        <end position="173"/>
    </location>
</feature>
<accession>A0A9X2XPI4</accession>
<name>A0A9X2XPI4_9BACT</name>
<proteinExistence type="predicted"/>
<protein>
    <submittedName>
        <fullName evidence="2">Uncharacterized protein</fullName>
    </submittedName>
</protein>
<feature type="transmembrane region" description="Helical" evidence="1">
    <location>
        <begin position="180"/>
        <end position="199"/>
    </location>
</feature>